<accession>A0A2D0N1V3</accession>
<dbReference type="OrthoDB" id="1189599at2"/>
<keyword evidence="2" id="KW-1185">Reference proteome</keyword>
<evidence type="ECO:0000313" key="2">
    <source>
        <dbReference type="Proteomes" id="UP000223913"/>
    </source>
</evidence>
<name>A0A2D0N1V3_FLAN2</name>
<reference evidence="1 2" key="1">
    <citation type="submission" date="2017-10" db="EMBL/GenBank/DDBJ databases">
        <title>The draft genome sequence of Lewinella nigricans NBRC 102662.</title>
        <authorList>
            <person name="Wang K."/>
        </authorList>
    </citation>
    <scope>NUCLEOTIDE SEQUENCE [LARGE SCALE GENOMIC DNA]</scope>
    <source>
        <strain evidence="1 2">NBRC 102662</strain>
    </source>
</reference>
<evidence type="ECO:0000313" key="1">
    <source>
        <dbReference type="EMBL" id="PHN02522.1"/>
    </source>
</evidence>
<proteinExistence type="predicted"/>
<dbReference type="EMBL" id="PDUD01000039">
    <property type="protein sequence ID" value="PHN02522.1"/>
    <property type="molecule type" value="Genomic_DNA"/>
</dbReference>
<organism evidence="1 2">
    <name type="scientific">Flavilitoribacter nigricans (strain ATCC 23147 / DSM 23189 / NBRC 102662 / NCIMB 1420 / SS-2)</name>
    <name type="common">Lewinella nigricans</name>
    <dbReference type="NCBI Taxonomy" id="1122177"/>
    <lineage>
        <taxon>Bacteria</taxon>
        <taxon>Pseudomonadati</taxon>
        <taxon>Bacteroidota</taxon>
        <taxon>Saprospiria</taxon>
        <taxon>Saprospirales</taxon>
        <taxon>Lewinellaceae</taxon>
        <taxon>Flavilitoribacter</taxon>
    </lineage>
</organism>
<dbReference type="AlphaFoldDB" id="A0A2D0N1V3"/>
<dbReference type="Proteomes" id="UP000223913">
    <property type="component" value="Unassembled WGS sequence"/>
</dbReference>
<sequence>MIQPNSVKIIDCFSLPPLGLLAEIQHQQNGLPPGTKLTDPETGETWIVKKRIFSGILLAEDAEIYFPCETASDHLSARFKSEEERERAFQQERQKRQNGIYPYALGLVNKKLQRLLPGNGCILHIEPENPV</sequence>
<gene>
    <name evidence="1" type="ORF">CRP01_31595</name>
</gene>
<comment type="caution">
    <text evidence="1">The sequence shown here is derived from an EMBL/GenBank/DDBJ whole genome shotgun (WGS) entry which is preliminary data.</text>
</comment>
<dbReference type="RefSeq" id="WP_099154066.1">
    <property type="nucleotide sequence ID" value="NZ_PDUD01000039.1"/>
</dbReference>
<protein>
    <submittedName>
        <fullName evidence="1">Uncharacterized protein</fullName>
    </submittedName>
</protein>